<comment type="caution">
    <text evidence="2">The sequence shown here is derived from an EMBL/GenBank/DDBJ whole genome shotgun (WGS) entry which is preliminary data.</text>
</comment>
<dbReference type="Proteomes" id="UP001155483">
    <property type="component" value="Unassembled WGS sequence"/>
</dbReference>
<dbReference type="InterPro" id="IPR008947">
    <property type="entry name" value="PLipase_C/P1_nuclease_dom_sf"/>
</dbReference>
<evidence type="ECO:0000313" key="2">
    <source>
        <dbReference type="EMBL" id="MCU7549836.1"/>
    </source>
</evidence>
<evidence type="ECO:0000313" key="3">
    <source>
        <dbReference type="Proteomes" id="UP001155483"/>
    </source>
</evidence>
<name>A0A9X2XVC6_9BACT</name>
<sequence length="796" mass="89260">MQNKTNSRYNFSSLSIKDLIEARDTFHAHLINKRNVVATAIGRYLIREEDIDMNGSYRPLHSGSKRTIENSCVIDISWPCILVFVNKWEDDADLIKQGASNIVPRSVFMPDGRVVPICVVEAPQNNTGSNLVNFDKLIFPTNLVGGGFPVIVNVQGSDHVATVACLVTDGHSYFALTNKHVTGESAEEIETLFGNKPIVIGISSGKAISKAEFARWYPEWAVKNMQVNCDVGLIKVSDINRWKTAILEIGELDELYDLNTFNLDLSLIATYTFKNGEDKKEKLPAGNGLVRGYGAISHLTEGQILALFYRYKSVGGVEYVSDFLIGGRNGQTLRVDYGDSGMLWLLETIDENNKPKLQPFALHWGQHQFFVGNQKKHFSYSMSTALSNICRELDVELVRGCNVALDYSWGKVGHYSVGSLAIDCILNENLAALMRANINNISFQSRKITRDLAAKDNPDLSKNPDEGFCPLADVPDIIWKQSKSYIDKEGNPKGFEWGRKGDENPNHYADADYVTENGNLYDFCPTAADLTVQTWQHYYNEVDKAMGHTPDAREKKKRGLLCFRVWQIFDYMVAALKNREHDKFIFGAGVLAHYVGDACQPLHSSFMSDGDPADNETIMYTPPRGGSRHPKGIPYEKIINPGNGVHVAYEDNMIDDFIHVMLPKIKEIINDNESRIMQELLIPIGNGQEAGFAVLQLMKVTQTDINPKDIVEVYKKAKGHQNIAKELHDEFGELTVECMARGCRVLAAIWNAAWDVSQTTSEYKRSISQDKLIALYRNPDELPSLHLDTIENILVK</sequence>
<dbReference type="EMBL" id="JAOTIF010000008">
    <property type="protein sequence ID" value="MCU7549836.1"/>
    <property type="molecule type" value="Genomic_DNA"/>
</dbReference>
<reference evidence="2" key="1">
    <citation type="submission" date="2022-09" db="EMBL/GenBank/DDBJ databases">
        <authorList>
            <person name="Yuan C."/>
            <person name="Ke Z."/>
        </authorList>
    </citation>
    <scope>NUCLEOTIDE SEQUENCE</scope>
    <source>
        <strain evidence="2">LB-8</strain>
    </source>
</reference>
<reference evidence="2" key="2">
    <citation type="submission" date="2023-04" db="EMBL/GenBank/DDBJ databases">
        <title>Paracnuella aquatica gen. nov., sp. nov., a member of the family Chitinophagaceae isolated from a hot spring.</title>
        <authorList>
            <person name="Wang C."/>
        </authorList>
    </citation>
    <scope>NUCLEOTIDE SEQUENCE</scope>
    <source>
        <strain evidence="2">LB-8</strain>
    </source>
</reference>
<feature type="domain" description="Nal1 C-terminal" evidence="1">
    <location>
        <begin position="293"/>
        <end position="367"/>
    </location>
</feature>
<accession>A0A9X2XVC6</accession>
<keyword evidence="3" id="KW-1185">Reference proteome</keyword>
<dbReference type="InterPro" id="IPR057904">
    <property type="entry name" value="Nal1_C"/>
</dbReference>
<protein>
    <recommendedName>
        <fullName evidence="1">Nal1 C-terminal domain-containing protein</fullName>
    </recommendedName>
</protein>
<dbReference type="GO" id="GO:0016788">
    <property type="term" value="F:hydrolase activity, acting on ester bonds"/>
    <property type="evidence" value="ECO:0007669"/>
    <property type="project" value="InterPro"/>
</dbReference>
<dbReference type="AlphaFoldDB" id="A0A9X2XVC6"/>
<organism evidence="2 3">
    <name type="scientific">Paraflavisolibacter caeni</name>
    <dbReference type="NCBI Taxonomy" id="2982496"/>
    <lineage>
        <taxon>Bacteria</taxon>
        <taxon>Pseudomonadati</taxon>
        <taxon>Bacteroidota</taxon>
        <taxon>Chitinophagia</taxon>
        <taxon>Chitinophagales</taxon>
        <taxon>Chitinophagaceae</taxon>
        <taxon>Paraflavisolibacter</taxon>
    </lineage>
</organism>
<dbReference type="Pfam" id="PF25819">
    <property type="entry name" value="Nal1_C"/>
    <property type="match status" value="1"/>
</dbReference>
<proteinExistence type="predicted"/>
<dbReference type="Gene3D" id="1.10.575.10">
    <property type="entry name" value="P1 Nuclease"/>
    <property type="match status" value="1"/>
</dbReference>
<dbReference type="SUPFAM" id="SSF48537">
    <property type="entry name" value="Phospholipase C/P1 nuclease"/>
    <property type="match status" value="1"/>
</dbReference>
<evidence type="ECO:0000259" key="1">
    <source>
        <dbReference type="Pfam" id="PF25819"/>
    </source>
</evidence>
<dbReference type="RefSeq" id="WP_279297278.1">
    <property type="nucleotide sequence ID" value="NZ_JAOTIF010000008.1"/>
</dbReference>
<gene>
    <name evidence="2" type="ORF">OCK74_11960</name>
</gene>